<protein>
    <submittedName>
        <fullName evidence="1">Uncharacterized protein</fullName>
    </submittedName>
</protein>
<dbReference type="AlphaFoldDB" id="A0A1B8HT40"/>
<sequence>MEPTDFEKWCAGELGYEPEHVVMMRKSFQNVEYGYTVGWIEYRYRAYIAGVTSMLPYKTPAKGVSNELD</sequence>
<reference evidence="2" key="1">
    <citation type="submission" date="2016-06" db="EMBL/GenBank/DDBJ databases">
        <authorList>
            <person name="Butler K."/>
        </authorList>
    </citation>
    <scope>NUCLEOTIDE SEQUENCE [LARGE SCALE GENOMIC DNA]</scope>
    <source>
        <strain evidence="2">GCSL-Mp20</strain>
    </source>
</reference>
<keyword evidence="2" id="KW-1185">Reference proteome</keyword>
<dbReference type="RefSeq" id="WP_067399199.1">
    <property type="nucleotide sequence ID" value="NZ_LZEY01000003.1"/>
</dbReference>
<comment type="caution">
    <text evidence="1">The sequence shown here is derived from an EMBL/GenBank/DDBJ whole genome shotgun (WGS) entry which is preliminary data.</text>
</comment>
<name>A0A1B8HT40_9GAMM</name>
<gene>
    <name evidence="1" type="ORF">AYY18_14360</name>
</gene>
<dbReference type="Proteomes" id="UP000092377">
    <property type="component" value="Unassembled WGS sequence"/>
</dbReference>
<proteinExistence type="predicted"/>
<accession>A0A1B8HT40</accession>
<organism evidence="1 2">
    <name type="scientific">Morganella psychrotolerans</name>
    <dbReference type="NCBI Taxonomy" id="368603"/>
    <lineage>
        <taxon>Bacteria</taxon>
        <taxon>Pseudomonadati</taxon>
        <taxon>Pseudomonadota</taxon>
        <taxon>Gammaproteobacteria</taxon>
        <taxon>Enterobacterales</taxon>
        <taxon>Morganellaceae</taxon>
        <taxon>Morganella</taxon>
    </lineage>
</organism>
<dbReference type="OrthoDB" id="6463035at2"/>
<dbReference type="EMBL" id="LZEY01000003">
    <property type="protein sequence ID" value="OBU13038.1"/>
    <property type="molecule type" value="Genomic_DNA"/>
</dbReference>
<evidence type="ECO:0000313" key="2">
    <source>
        <dbReference type="Proteomes" id="UP000092377"/>
    </source>
</evidence>
<evidence type="ECO:0000313" key="1">
    <source>
        <dbReference type="EMBL" id="OBU13038.1"/>
    </source>
</evidence>